<dbReference type="PANTHER" id="PTHR45868:SF19">
    <property type="entry name" value="HEAVY METAL-ASSOCIATED ISOPRENYLATED PLANT PROTEIN 37"/>
    <property type="match status" value="1"/>
</dbReference>
<dbReference type="PANTHER" id="PTHR45868">
    <property type="entry name" value="HEAVY METAL-ASSOCIATED ISOPRENYLATED PLANT PROTEIN 33-RELATED"/>
    <property type="match status" value="1"/>
</dbReference>
<evidence type="ECO:0000256" key="1">
    <source>
        <dbReference type="ARBA" id="ARBA00022481"/>
    </source>
</evidence>
<feature type="region of interest" description="Disordered" evidence="6">
    <location>
        <begin position="118"/>
        <end position="139"/>
    </location>
</feature>
<feature type="region of interest" description="Disordered" evidence="6">
    <location>
        <begin position="78"/>
        <end position="99"/>
    </location>
</feature>
<sequence length="383" mass="41610">MTKEEDFKLLKIQTCVLKVNIHCDGCKQKVKKLLQRIEGVFQVNIDAEQQRVTISGSVDSATLIKKLVRAGKHAELWSQKSNQNQKQKNNCIKEDKNNESQKQGLIKGLESLKNQQKFPAFSSEEDDDYLDDDEDDDEEVEQLRFLEKANHQLGLLRQQAAIEANNAKKGGAIAAAAANNGKMNTSVGNLNTGKKGNPNQNTGIKVNPGGLDQKTMAALKMNNAHLGGGNINTGEVKRGNDLSTMMGLTGFHGNGANIGNAATALGGNANGLGGIQVQPNGYQGSSGAGFPNGGYATGQYPSAMLMNMNGYNHPASMMMNMQNRHPQPQMMYHRSPYIPASTGYYHNYSPSPYSYTEQPNHRIGHSAATHMFSDENTSSCSIM</sequence>
<keyword evidence="9" id="KW-1185">Reference proteome</keyword>
<keyword evidence="4" id="KW-0636">Prenylation</keyword>
<dbReference type="GO" id="GO:0046872">
    <property type="term" value="F:metal ion binding"/>
    <property type="evidence" value="ECO:0007669"/>
    <property type="project" value="UniProtKB-KW"/>
</dbReference>
<dbReference type="InterPro" id="IPR036163">
    <property type="entry name" value="HMA_dom_sf"/>
</dbReference>
<dbReference type="CDD" id="cd00371">
    <property type="entry name" value="HMA"/>
    <property type="match status" value="1"/>
</dbReference>
<dbReference type="PROSITE" id="PS50846">
    <property type="entry name" value="HMA_2"/>
    <property type="match status" value="1"/>
</dbReference>
<keyword evidence="2" id="KW-0479">Metal-binding</keyword>
<evidence type="ECO:0000256" key="5">
    <source>
        <dbReference type="ARBA" id="ARBA00024045"/>
    </source>
</evidence>
<feature type="compositionally biased region" description="Acidic residues" evidence="6">
    <location>
        <begin position="123"/>
        <end position="139"/>
    </location>
</feature>
<proteinExistence type="inferred from homology"/>
<dbReference type="FunCoup" id="A0A1Q3BCG4">
    <property type="interactions" value="95"/>
</dbReference>
<organism evidence="8 9">
    <name type="scientific">Cephalotus follicularis</name>
    <name type="common">Albany pitcher plant</name>
    <dbReference type="NCBI Taxonomy" id="3775"/>
    <lineage>
        <taxon>Eukaryota</taxon>
        <taxon>Viridiplantae</taxon>
        <taxon>Streptophyta</taxon>
        <taxon>Embryophyta</taxon>
        <taxon>Tracheophyta</taxon>
        <taxon>Spermatophyta</taxon>
        <taxon>Magnoliopsida</taxon>
        <taxon>eudicotyledons</taxon>
        <taxon>Gunneridae</taxon>
        <taxon>Pentapetalae</taxon>
        <taxon>rosids</taxon>
        <taxon>fabids</taxon>
        <taxon>Oxalidales</taxon>
        <taxon>Cephalotaceae</taxon>
        <taxon>Cephalotus</taxon>
    </lineage>
</organism>
<evidence type="ECO:0000259" key="7">
    <source>
        <dbReference type="PROSITE" id="PS50846"/>
    </source>
</evidence>
<dbReference type="Gene3D" id="3.30.70.100">
    <property type="match status" value="1"/>
</dbReference>
<feature type="domain" description="HMA" evidence="7">
    <location>
        <begin position="12"/>
        <end position="75"/>
    </location>
</feature>
<dbReference type="FunFam" id="3.30.70.100:FF:000008">
    <property type="entry name" value="Copper transport protein ATOX1"/>
    <property type="match status" value="1"/>
</dbReference>
<dbReference type="InterPro" id="IPR006121">
    <property type="entry name" value="HMA_dom"/>
</dbReference>
<evidence type="ECO:0000256" key="2">
    <source>
        <dbReference type="ARBA" id="ARBA00022723"/>
    </source>
</evidence>
<evidence type="ECO:0000256" key="4">
    <source>
        <dbReference type="ARBA" id="ARBA00023289"/>
    </source>
</evidence>
<reference evidence="9" key="1">
    <citation type="submission" date="2016-04" db="EMBL/GenBank/DDBJ databases">
        <title>Cephalotus genome sequencing.</title>
        <authorList>
            <person name="Fukushima K."/>
            <person name="Hasebe M."/>
            <person name="Fang X."/>
        </authorList>
    </citation>
    <scope>NUCLEOTIDE SEQUENCE [LARGE SCALE GENOMIC DNA]</scope>
    <source>
        <strain evidence="9">cv. St1</strain>
    </source>
</reference>
<dbReference type="Pfam" id="PF00403">
    <property type="entry name" value="HMA"/>
    <property type="match status" value="1"/>
</dbReference>
<dbReference type="EMBL" id="BDDD01000422">
    <property type="protein sequence ID" value="GAV65585.1"/>
    <property type="molecule type" value="Genomic_DNA"/>
</dbReference>
<accession>A0A1Q3BCG4</accession>
<feature type="compositionally biased region" description="Low complexity" evidence="6">
    <location>
        <begin position="78"/>
        <end position="90"/>
    </location>
</feature>
<evidence type="ECO:0000256" key="3">
    <source>
        <dbReference type="ARBA" id="ARBA00023288"/>
    </source>
</evidence>
<evidence type="ECO:0000313" key="9">
    <source>
        <dbReference type="Proteomes" id="UP000187406"/>
    </source>
</evidence>
<dbReference type="STRING" id="3775.A0A1Q3BCG4"/>
<dbReference type="AlphaFoldDB" id="A0A1Q3BCG4"/>
<keyword evidence="3" id="KW-0449">Lipoprotein</keyword>
<keyword evidence="1" id="KW-0488">Methylation</keyword>
<dbReference type="OrthoDB" id="689350at2759"/>
<comment type="caution">
    <text evidence="8">The sequence shown here is derived from an EMBL/GenBank/DDBJ whole genome shotgun (WGS) entry which is preliminary data.</text>
</comment>
<dbReference type="SUPFAM" id="SSF55008">
    <property type="entry name" value="HMA, heavy metal-associated domain"/>
    <property type="match status" value="1"/>
</dbReference>
<comment type="similarity">
    <text evidence="5">Belongs to the HIPP family.</text>
</comment>
<evidence type="ECO:0000313" key="8">
    <source>
        <dbReference type="EMBL" id="GAV65585.1"/>
    </source>
</evidence>
<evidence type="ECO:0000256" key="6">
    <source>
        <dbReference type="SAM" id="MobiDB-lite"/>
    </source>
</evidence>
<dbReference type="InParanoid" id="A0A1Q3BCG4"/>
<name>A0A1Q3BCG4_CEPFO</name>
<dbReference type="Proteomes" id="UP000187406">
    <property type="component" value="Unassembled WGS sequence"/>
</dbReference>
<gene>
    <name evidence="8" type="ORF">CFOL_v3_09100</name>
</gene>
<protein>
    <submittedName>
        <fullName evidence="8">HMA domain-containing protein</fullName>
    </submittedName>
</protein>